<protein>
    <submittedName>
        <fullName evidence="1">Uncharacterized protein</fullName>
    </submittedName>
</protein>
<keyword evidence="2" id="KW-1185">Reference proteome</keyword>
<name>A0ABQ9I6E6_9NEOP</name>
<evidence type="ECO:0000313" key="1">
    <source>
        <dbReference type="EMBL" id="KAJ8892218.1"/>
    </source>
</evidence>
<proteinExistence type="predicted"/>
<evidence type="ECO:0000313" key="2">
    <source>
        <dbReference type="Proteomes" id="UP001159363"/>
    </source>
</evidence>
<reference evidence="1 2" key="1">
    <citation type="submission" date="2023-02" db="EMBL/GenBank/DDBJ databases">
        <title>LHISI_Scaffold_Assembly.</title>
        <authorList>
            <person name="Stuart O.P."/>
            <person name="Cleave R."/>
            <person name="Magrath M.J.L."/>
            <person name="Mikheyev A.S."/>
        </authorList>
    </citation>
    <scope>NUCLEOTIDE SEQUENCE [LARGE SCALE GENOMIC DNA]</scope>
    <source>
        <strain evidence="1">Daus_M_001</strain>
        <tissue evidence="1">Leg muscle</tissue>
    </source>
</reference>
<dbReference type="Proteomes" id="UP001159363">
    <property type="component" value="Chromosome 2"/>
</dbReference>
<gene>
    <name evidence="1" type="ORF">PR048_004798</name>
</gene>
<organism evidence="1 2">
    <name type="scientific">Dryococelus australis</name>
    <dbReference type="NCBI Taxonomy" id="614101"/>
    <lineage>
        <taxon>Eukaryota</taxon>
        <taxon>Metazoa</taxon>
        <taxon>Ecdysozoa</taxon>
        <taxon>Arthropoda</taxon>
        <taxon>Hexapoda</taxon>
        <taxon>Insecta</taxon>
        <taxon>Pterygota</taxon>
        <taxon>Neoptera</taxon>
        <taxon>Polyneoptera</taxon>
        <taxon>Phasmatodea</taxon>
        <taxon>Verophasmatodea</taxon>
        <taxon>Anareolatae</taxon>
        <taxon>Phasmatidae</taxon>
        <taxon>Eurycanthinae</taxon>
        <taxon>Dryococelus</taxon>
    </lineage>
</organism>
<comment type="caution">
    <text evidence="1">The sequence shown here is derived from an EMBL/GenBank/DDBJ whole genome shotgun (WGS) entry which is preliminary data.</text>
</comment>
<accession>A0ABQ9I6E6</accession>
<sequence length="175" mass="20066">MKYCPPWKLFKCCLQIAVHRVTTMARTAHSLNRVGVNAAKLNHDVLKFFGNIESFYSLFSNSPGRWELLKQHVPLSLQSLTHWSERLQAVRPIVKHYPLILKVVDLLLEDTVTTLTPLARNTIFRLKYLGSFKGLLISFWHTVLSAIDQKNVIIQGKAISLNVETQLIKDLLNEM</sequence>
<dbReference type="EMBL" id="JARBHB010000002">
    <property type="protein sequence ID" value="KAJ8892218.1"/>
    <property type="molecule type" value="Genomic_DNA"/>
</dbReference>